<keyword evidence="2" id="KW-1185">Reference proteome</keyword>
<accession>A0ABR0UA56</accession>
<dbReference type="PANTHER" id="PTHR11439:SF467">
    <property type="entry name" value="INTEGRASE CATALYTIC DOMAIN-CONTAINING PROTEIN"/>
    <property type="match status" value="1"/>
</dbReference>
<sequence>MAGTMSFGLKFSPSKSHNLVAFADDADWASDLDDRRSTFRFCVFTGNNLISWSSKKQTKVSRSSTEAEYHSLAHAICDILWLQSLFNELKVPETQSPIIWVDNQSSISLANNPVHHSQTKYFELDLHFIRDKVLQKIVRVQHVPSLNQIANIITKPLSGQFFVRLRNQLSVLPHTSLKLRGHNRDKTLDHNILTSQKEKEMERTDAGVVVVKPKPKKGVTSKAIDWLECSFVKMMHDPKKPLHYLSGNFAPVDETPPLTDLPVKGHLPVSVTPGQFFL</sequence>
<evidence type="ECO:0000313" key="2">
    <source>
        <dbReference type="Proteomes" id="UP001318860"/>
    </source>
</evidence>
<reference evidence="1 2" key="1">
    <citation type="journal article" date="2021" name="Comput. Struct. Biotechnol. J.">
        <title>De novo genome assembly of the potent medicinal plant Rehmannia glutinosa using nanopore technology.</title>
        <authorList>
            <person name="Ma L."/>
            <person name="Dong C."/>
            <person name="Song C."/>
            <person name="Wang X."/>
            <person name="Zheng X."/>
            <person name="Niu Y."/>
            <person name="Chen S."/>
            <person name="Feng W."/>
        </authorList>
    </citation>
    <scope>NUCLEOTIDE SEQUENCE [LARGE SCALE GENOMIC DNA]</scope>
    <source>
        <strain evidence="1">DH-2019</strain>
    </source>
</reference>
<gene>
    <name evidence="1" type="ORF">DH2020_047012</name>
</gene>
<dbReference type="Proteomes" id="UP001318860">
    <property type="component" value="Unassembled WGS sequence"/>
</dbReference>
<evidence type="ECO:0000313" key="1">
    <source>
        <dbReference type="EMBL" id="KAK6119249.1"/>
    </source>
</evidence>
<protein>
    <submittedName>
        <fullName evidence="1">Uncharacterized protein</fullName>
    </submittedName>
</protein>
<dbReference type="PANTHER" id="PTHR11439">
    <property type="entry name" value="GAG-POL-RELATED RETROTRANSPOSON"/>
    <property type="match status" value="1"/>
</dbReference>
<name>A0ABR0UA56_REHGL</name>
<organism evidence="1 2">
    <name type="scientific">Rehmannia glutinosa</name>
    <name type="common">Chinese foxglove</name>
    <dbReference type="NCBI Taxonomy" id="99300"/>
    <lineage>
        <taxon>Eukaryota</taxon>
        <taxon>Viridiplantae</taxon>
        <taxon>Streptophyta</taxon>
        <taxon>Embryophyta</taxon>
        <taxon>Tracheophyta</taxon>
        <taxon>Spermatophyta</taxon>
        <taxon>Magnoliopsida</taxon>
        <taxon>eudicotyledons</taxon>
        <taxon>Gunneridae</taxon>
        <taxon>Pentapetalae</taxon>
        <taxon>asterids</taxon>
        <taxon>lamiids</taxon>
        <taxon>Lamiales</taxon>
        <taxon>Orobanchaceae</taxon>
        <taxon>Rehmannieae</taxon>
        <taxon>Rehmannia</taxon>
    </lineage>
</organism>
<proteinExistence type="predicted"/>
<dbReference type="EMBL" id="JABTTQ020003241">
    <property type="protein sequence ID" value="KAK6119249.1"/>
    <property type="molecule type" value="Genomic_DNA"/>
</dbReference>
<comment type="caution">
    <text evidence="1">The sequence shown here is derived from an EMBL/GenBank/DDBJ whole genome shotgun (WGS) entry which is preliminary data.</text>
</comment>
<dbReference type="CDD" id="cd09272">
    <property type="entry name" value="RNase_HI_RT_Ty1"/>
    <property type="match status" value="1"/>
</dbReference>